<keyword evidence="1" id="KW-0812">Transmembrane</keyword>
<dbReference type="InterPro" id="IPR025403">
    <property type="entry name" value="TgpA-like_C"/>
</dbReference>
<dbReference type="Proteomes" id="UP000250443">
    <property type="component" value="Unassembled WGS sequence"/>
</dbReference>
<feature type="transmembrane region" description="Helical" evidence="1">
    <location>
        <begin position="37"/>
        <end position="66"/>
    </location>
</feature>
<dbReference type="Proteomes" id="UP000626180">
    <property type="component" value="Unassembled WGS sequence"/>
</dbReference>
<feature type="transmembrane region" description="Helical" evidence="1">
    <location>
        <begin position="365"/>
        <end position="384"/>
    </location>
</feature>
<protein>
    <submittedName>
        <fullName evidence="3">DUF4129 domain-containing protein</fullName>
    </submittedName>
    <submittedName>
        <fullName evidence="4">Membrane protein</fullName>
    </submittedName>
</protein>
<reference evidence="3 6" key="2">
    <citation type="submission" date="2020-10" db="EMBL/GenBank/DDBJ databases">
        <title>Genome sequences of Pseudomonas isolates.</title>
        <authorList>
            <person name="Wessels L."/>
            <person name="Reich F."/>
            <person name="Hammerl J."/>
        </authorList>
    </citation>
    <scope>NUCLEOTIDE SEQUENCE [LARGE SCALE GENOMIC DNA]</scope>
    <source>
        <strain evidence="3 6">20-MO00624-0</strain>
    </source>
</reference>
<organism evidence="4 5">
    <name type="scientific">Pseudomonas luteola</name>
    <dbReference type="NCBI Taxonomy" id="47886"/>
    <lineage>
        <taxon>Bacteria</taxon>
        <taxon>Pseudomonadati</taxon>
        <taxon>Pseudomonadota</taxon>
        <taxon>Gammaproteobacteria</taxon>
        <taxon>Pseudomonadales</taxon>
        <taxon>Pseudomonadaceae</taxon>
        <taxon>Pseudomonas</taxon>
    </lineage>
</organism>
<feature type="domain" description="Protein-glutamine gamma-glutamyltransferase-like C-terminal" evidence="2">
    <location>
        <begin position="440"/>
        <end position="511"/>
    </location>
</feature>
<evidence type="ECO:0000256" key="1">
    <source>
        <dbReference type="SAM" id="Phobius"/>
    </source>
</evidence>
<sequence>MRLSESQAVIRPRSPWEALDLGVRLAREHLHILMTSWALLTLPVLALLSAALWNYPSIVMLVFWWLKPLFERLPLHILSRALFGETITARQALMAYPRLLSVQLLPSLLWRRFTPKRSFLLPVQQLEGLSGASRQARVRVLTQQDTRAAFWLTLTGAHIEMALYLGLLGLIYLFIPPQIVEQLDWLKLIDVEAHGLLWVEHLTNLLYALVLLVWEPVYVACGFSLYLNRRTALEAWDIELAFRRLRQRLTGAIPMLLVIGAMSALLSPPPVLADEPSAAAICPLPPQEAAGPDAPRLLNQPLNSQVARQHIGVILASPPFRNERTQLEWHVGQQDKNKASVTSSNGLHWRDLETLIAHAARFIEILLWTLLIAGLGVLLCRYRVWLTLFTRRIATKPARPVDTPRQLFGLEVAPISLPSDIPGEAERLWQHDPRSALGLLYRGLLSRLLHDFHLPLKEAHTEGEILELGRSIPNADVVGYLHDVTTQWQALAYGHRMPSQKTLQAFCHQWRHLFGPQVSA</sequence>
<feature type="transmembrane region" description="Helical" evidence="1">
    <location>
        <begin position="205"/>
        <end position="228"/>
    </location>
</feature>
<evidence type="ECO:0000313" key="5">
    <source>
        <dbReference type="Proteomes" id="UP000250443"/>
    </source>
</evidence>
<gene>
    <name evidence="3" type="ORF">IRZ65_05920</name>
    <name evidence="4" type="ORF">NCTC11842_01242</name>
</gene>
<accession>A0A2X2CAQ6</accession>
<feature type="transmembrane region" description="Helical" evidence="1">
    <location>
        <begin position="249"/>
        <end position="267"/>
    </location>
</feature>
<keyword evidence="1" id="KW-1133">Transmembrane helix</keyword>
<evidence type="ECO:0000259" key="2">
    <source>
        <dbReference type="Pfam" id="PF13559"/>
    </source>
</evidence>
<dbReference type="EMBL" id="JADMCD010000002">
    <property type="protein sequence ID" value="MBF8640211.1"/>
    <property type="molecule type" value="Genomic_DNA"/>
</dbReference>
<dbReference type="EMBL" id="UAUF01000009">
    <property type="protein sequence ID" value="SPZ03901.1"/>
    <property type="molecule type" value="Genomic_DNA"/>
</dbReference>
<evidence type="ECO:0000313" key="4">
    <source>
        <dbReference type="EMBL" id="SPZ03901.1"/>
    </source>
</evidence>
<dbReference type="AlphaFoldDB" id="A0A2X2CAQ6"/>
<evidence type="ECO:0000313" key="6">
    <source>
        <dbReference type="Proteomes" id="UP000626180"/>
    </source>
</evidence>
<evidence type="ECO:0000313" key="3">
    <source>
        <dbReference type="EMBL" id="MBF8640211.1"/>
    </source>
</evidence>
<keyword evidence="6" id="KW-1185">Reference proteome</keyword>
<reference evidence="4 5" key="1">
    <citation type="submission" date="2018-06" db="EMBL/GenBank/DDBJ databases">
        <authorList>
            <consortium name="Pathogen Informatics"/>
            <person name="Doyle S."/>
        </authorList>
    </citation>
    <scope>NUCLEOTIDE SEQUENCE [LARGE SCALE GENOMIC DNA]</scope>
    <source>
        <strain evidence="4 5">NCTC11842</strain>
    </source>
</reference>
<feature type="transmembrane region" description="Helical" evidence="1">
    <location>
        <begin position="149"/>
        <end position="175"/>
    </location>
</feature>
<dbReference type="RefSeq" id="WP_010795255.1">
    <property type="nucleotide sequence ID" value="NZ_FQYS01000001.1"/>
</dbReference>
<dbReference type="Pfam" id="PF13559">
    <property type="entry name" value="DUF4129"/>
    <property type="match status" value="1"/>
</dbReference>
<proteinExistence type="predicted"/>
<name>A0A2X2CAQ6_PSELU</name>
<keyword evidence="1" id="KW-0472">Membrane</keyword>